<organism evidence="4 5">
    <name type="scientific">Idiomarina piscisalsi</name>
    <dbReference type="NCBI Taxonomy" id="1096243"/>
    <lineage>
        <taxon>Bacteria</taxon>
        <taxon>Pseudomonadati</taxon>
        <taxon>Pseudomonadota</taxon>
        <taxon>Gammaproteobacteria</taxon>
        <taxon>Alteromonadales</taxon>
        <taxon>Idiomarinaceae</taxon>
        <taxon>Idiomarina</taxon>
    </lineage>
</organism>
<evidence type="ECO:0000256" key="2">
    <source>
        <dbReference type="SAM" id="SignalP"/>
    </source>
</evidence>
<keyword evidence="5" id="KW-1185">Reference proteome</keyword>
<accession>A0ABM6LW13</accession>
<dbReference type="InterPro" id="IPR001633">
    <property type="entry name" value="EAL_dom"/>
</dbReference>
<dbReference type="Pfam" id="PF07695">
    <property type="entry name" value="7TMR-DISM_7TM"/>
    <property type="match status" value="1"/>
</dbReference>
<keyword evidence="1" id="KW-0812">Transmembrane</keyword>
<dbReference type="InterPro" id="IPR035919">
    <property type="entry name" value="EAL_sf"/>
</dbReference>
<dbReference type="SUPFAM" id="SSF55073">
    <property type="entry name" value="Nucleotide cyclase"/>
    <property type="match status" value="1"/>
</dbReference>
<dbReference type="InterPro" id="IPR011623">
    <property type="entry name" value="7TMR_DISM_rcpt_extracell_dom1"/>
</dbReference>
<feature type="signal peptide" evidence="2">
    <location>
        <begin position="1"/>
        <end position="22"/>
    </location>
</feature>
<evidence type="ECO:0000256" key="1">
    <source>
        <dbReference type="SAM" id="Phobius"/>
    </source>
</evidence>
<reference evidence="4 5" key="1">
    <citation type="submission" date="2017-06" db="EMBL/GenBank/DDBJ databases">
        <title>Complete genome sequence of Idiomarina piscisalsi strain 10PY1A isolated from soil of Soudi Arabia.</title>
        <authorList>
            <person name="Kim M.-C."/>
            <person name="Jung B.K."/>
            <person name="Budiyanto F."/>
            <person name="Nzila A."/>
            <person name="Shin J.-H."/>
        </authorList>
    </citation>
    <scope>NUCLEOTIDE SEQUENCE [LARGE SCALE GENOMIC DNA]</scope>
    <source>
        <strain evidence="4 5">10PY1A</strain>
    </source>
</reference>
<dbReference type="SMART" id="SM00052">
    <property type="entry name" value="EAL"/>
    <property type="match status" value="1"/>
</dbReference>
<dbReference type="Pfam" id="PF07696">
    <property type="entry name" value="7TMR-DISMED2"/>
    <property type="match status" value="1"/>
</dbReference>
<dbReference type="InterPro" id="IPR043128">
    <property type="entry name" value="Rev_trsase/Diguanyl_cyclase"/>
</dbReference>
<dbReference type="InterPro" id="IPR011622">
    <property type="entry name" value="7TMR_DISM_rcpt_extracell_dom2"/>
</dbReference>
<dbReference type="InterPro" id="IPR000160">
    <property type="entry name" value="GGDEF_dom"/>
</dbReference>
<dbReference type="PANTHER" id="PTHR33121:SF70">
    <property type="entry name" value="SIGNALING PROTEIN YKOW"/>
    <property type="match status" value="1"/>
</dbReference>
<dbReference type="CDD" id="cd01948">
    <property type="entry name" value="EAL"/>
    <property type="match status" value="1"/>
</dbReference>
<feature type="transmembrane region" description="Helical" evidence="1">
    <location>
        <begin position="243"/>
        <end position="262"/>
    </location>
</feature>
<keyword evidence="1" id="KW-1133">Transmembrane helix</keyword>
<protein>
    <recommendedName>
        <fullName evidence="3">EAL domain-containing protein</fullName>
    </recommendedName>
</protein>
<dbReference type="Pfam" id="PF00563">
    <property type="entry name" value="EAL"/>
    <property type="match status" value="1"/>
</dbReference>
<dbReference type="Gene3D" id="3.30.70.270">
    <property type="match status" value="1"/>
</dbReference>
<dbReference type="Gene3D" id="3.20.20.450">
    <property type="entry name" value="EAL domain"/>
    <property type="match status" value="1"/>
</dbReference>
<dbReference type="Gene3D" id="2.60.40.2380">
    <property type="match status" value="1"/>
</dbReference>
<feature type="chain" id="PRO_5047161256" description="EAL domain-containing protein" evidence="2">
    <location>
        <begin position="23"/>
        <end position="850"/>
    </location>
</feature>
<name>A0ABM6LW13_9GAMM</name>
<gene>
    <name evidence="4" type="ORF">CEW91_11855</name>
</gene>
<dbReference type="SMART" id="SM00267">
    <property type="entry name" value="GGDEF"/>
    <property type="match status" value="1"/>
</dbReference>
<dbReference type="InterPro" id="IPR050706">
    <property type="entry name" value="Cyclic-di-GMP_PDE-like"/>
</dbReference>
<dbReference type="Pfam" id="PF00990">
    <property type="entry name" value="GGDEF"/>
    <property type="match status" value="1"/>
</dbReference>
<feature type="transmembrane region" description="Helical" evidence="1">
    <location>
        <begin position="337"/>
        <end position="359"/>
    </location>
</feature>
<feature type="domain" description="EAL" evidence="3">
    <location>
        <begin position="596"/>
        <end position="849"/>
    </location>
</feature>
<sequence length="850" mass="96778">MTMKGCFAVGVIFSLLCLSANAQPVIVSPDEETINLNAHLYEWKEERELNASNIVQELQGLNWKKVEDSYNKGYISDAYWYRLKLTHEHDSPQLRLLEITYPLLDKIDFYVKTDGAATHYSTGDRRRYNDRPIHGRTFVFPIELAPNAVSEVYFRVQSASSHQISTRLWSNDAYIKYSNEDATYRAVYYGSQIMLIIFILGLYMLMRERVYLLFSLTILGLLTLQAAMHGVLFQYVIPAFPLVHEYVILTSVPFILFMMLWFSSDYLDLRRRHKRWYQTYRLAALIVLLVFISAFILPYRLATMFGVGLSVPVTLLTLWTGIRLWSKGTKTARLFTISWAALLVGCLITILNQLGVVAIPGASQYSIPLGASIQSILMAYALADRFQKDRNDKVKAQEARFYALKKQRDTEREMMRSATRNQLTGLCNRQVFEQVLSSHLEHNSRESIAIGLWHIESFNDYHKTLGHESSETLLQTVAKRLNNEAAGIVSIVRLDRKDDIAVANIETVTFGCIFKDLCREETLSLVQKLADILHEPIEFKGLSIEFAVRSGCAFSEPGIDVSTLQRHAFIAFGHNLPNEQQVTVYSPDMDSYSPRRLTLMTELRNALKSDELELYFQPQVDLKADKCAGFEALIRWTHPEYGFIPPDEFIPIAEETGVIREVTTWVLKKAAEFSVNLEGIGQSLTVSVNISAENLRDKDFVAEIDKLVKSGQMSADTLILEITETAAMENRETAIQTLIDLHADGFKISIDDFGTGYSSLAYLDELPVHEVKIDRSFILKMQENEQEDTIIRATINMGHELGFKVLAEGVEDAQVAEKLKKRGCDLVQGYYYSKPKPKVEALTWLKEFDG</sequence>
<feature type="transmembrane region" description="Helical" evidence="1">
    <location>
        <begin position="282"/>
        <end position="299"/>
    </location>
</feature>
<dbReference type="PROSITE" id="PS50883">
    <property type="entry name" value="EAL"/>
    <property type="match status" value="1"/>
</dbReference>
<proteinExistence type="predicted"/>
<evidence type="ECO:0000313" key="4">
    <source>
        <dbReference type="EMBL" id="ASG66786.1"/>
    </source>
</evidence>
<keyword evidence="1" id="KW-0472">Membrane</keyword>
<dbReference type="PANTHER" id="PTHR33121">
    <property type="entry name" value="CYCLIC DI-GMP PHOSPHODIESTERASE PDEF"/>
    <property type="match status" value="1"/>
</dbReference>
<dbReference type="EMBL" id="CP022133">
    <property type="protein sequence ID" value="ASG66786.1"/>
    <property type="molecule type" value="Genomic_DNA"/>
</dbReference>
<dbReference type="InterPro" id="IPR029787">
    <property type="entry name" value="Nucleotide_cyclase"/>
</dbReference>
<feature type="transmembrane region" description="Helical" evidence="1">
    <location>
        <begin position="212"/>
        <end position="237"/>
    </location>
</feature>
<evidence type="ECO:0000259" key="3">
    <source>
        <dbReference type="PROSITE" id="PS50883"/>
    </source>
</evidence>
<feature type="transmembrane region" description="Helical" evidence="1">
    <location>
        <begin position="186"/>
        <end position="205"/>
    </location>
</feature>
<evidence type="ECO:0000313" key="5">
    <source>
        <dbReference type="Proteomes" id="UP000197717"/>
    </source>
</evidence>
<feature type="transmembrane region" description="Helical" evidence="1">
    <location>
        <begin position="305"/>
        <end position="325"/>
    </location>
</feature>
<keyword evidence="2" id="KW-0732">Signal</keyword>
<dbReference type="Proteomes" id="UP000197717">
    <property type="component" value="Chromosome"/>
</dbReference>
<dbReference type="SUPFAM" id="SSF141868">
    <property type="entry name" value="EAL domain-like"/>
    <property type="match status" value="1"/>
</dbReference>
<dbReference type="RefSeq" id="WP_088769237.1">
    <property type="nucleotide sequence ID" value="NZ_CP022133.1"/>
</dbReference>